<dbReference type="WBParaSite" id="NBR_0000909501-mRNA-1">
    <property type="protein sequence ID" value="NBR_0000909501-mRNA-1"/>
    <property type="gene ID" value="NBR_0000909501"/>
</dbReference>
<reference evidence="3" key="1">
    <citation type="submission" date="2017-02" db="UniProtKB">
        <authorList>
            <consortium name="WormBaseParasite"/>
        </authorList>
    </citation>
    <scope>IDENTIFICATION</scope>
</reference>
<dbReference type="AlphaFoldDB" id="A0A0N4Y0M5"/>
<evidence type="ECO:0000313" key="1">
    <source>
        <dbReference type="EMBL" id="VDL72685.1"/>
    </source>
</evidence>
<dbReference type="Proteomes" id="UP000271162">
    <property type="component" value="Unassembled WGS sequence"/>
</dbReference>
<evidence type="ECO:0000313" key="2">
    <source>
        <dbReference type="Proteomes" id="UP000271162"/>
    </source>
</evidence>
<name>A0A0N4Y0M5_NIPBR</name>
<evidence type="ECO:0000313" key="3">
    <source>
        <dbReference type="WBParaSite" id="NBR_0000909501-mRNA-1"/>
    </source>
</evidence>
<protein>
    <submittedName>
        <fullName evidence="3">Crotonobetainyl-CoA:carnitine CoA-transferase</fullName>
    </submittedName>
</protein>
<keyword evidence="2" id="KW-1185">Reference proteome</keyword>
<reference evidence="1 2" key="2">
    <citation type="submission" date="2018-11" db="EMBL/GenBank/DDBJ databases">
        <authorList>
            <consortium name="Pathogen Informatics"/>
        </authorList>
    </citation>
    <scope>NUCLEOTIDE SEQUENCE [LARGE SCALE GENOMIC DNA]</scope>
</reference>
<gene>
    <name evidence="1" type="ORF">NBR_LOCUS9096</name>
</gene>
<sequence>MLTNLWTIIRDCFSQDGRFSAQFCYRRFTESVGGHELPAASPLQMETVNYDDERPCIRYTKHNSADFKA</sequence>
<proteinExistence type="predicted"/>
<accession>A0A0N4Y0M5</accession>
<organism evidence="3">
    <name type="scientific">Nippostrongylus brasiliensis</name>
    <name type="common">Rat hookworm</name>
    <dbReference type="NCBI Taxonomy" id="27835"/>
    <lineage>
        <taxon>Eukaryota</taxon>
        <taxon>Metazoa</taxon>
        <taxon>Ecdysozoa</taxon>
        <taxon>Nematoda</taxon>
        <taxon>Chromadorea</taxon>
        <taxon>Rhabditida</taxon>
        <taxon>Rhabditina</taxon>
        <taxon>Rhabditomorpha</taxon>
        <taxon>Strongyloidea</taxon>
        <taxon>Heligmosomidae</taxon>
        <taxon>Nippostrongylus</taxon>
    </lineage>
</organism>
<dbReference type="EMBL" id="UYSL01020091">
    <property type="protein sequence ID" value="VDL72685.1"/>
    <property type="molecule type" value="Genomic_DNA"/>
</dbReference>